<reference evidence="10 11" key="1">
    <citation type="submission" date="2018-12" db="EMBL/GenBank/DDBJ databases">
        <authorList>
            <person name="Toschakov S.V."/>
        </authorList>
    </citation>
    <scope>NUCLEOTIDE SEQUENCE [LARGE SCALE GENOMIC DNA]</scope>
    <source>
        <strain evidence="10 11">GM2012</strain>
    </source>
</reference>
<dbReference type="Proteomes" id="UP000280296">
    <property type="component" value="Unassembled WGS sequence"/>
</dbReference>
<proteinExistence type="inferred from homology"/>
<dbReference type="RefSeq" id="WP_126725210.1">
    <property type="nucleotide sequence ID" value="NZ_RYZH01000016.1"/>
</dbReference>
<accession>A0A432MKE6</accession>
<dbReference type="OrthoDB" id="9806956at2"/>
<evidence type="ECO:0000259" key="7">
    <source>
        <dbReference type="Pfam" id="PF02878"/>
    </source>
</evidence>
<comment type="similarity">
    <text evidence="2">Belongs to the phosphohexose mutase family.</text>
</comment>
<dbReference type="InterPro" id="IPR005844">
    <property type="entry name" value="A-D-PHexomutase_a/b/a-I"/>
</dbReference>
<evidence type="ECO:0000256" key="6">
    <source>
        <dbReference type="ARBA" id="ARBA00023235"/>
    </source>
</evidence>
<protein>
    <submittedName>
        <fullName evidence="10">Phospho-sugar mutase</fullName>
    </submittedName>
</protein>
<dbReference type="GO" id="GO:0000287">
    <property type="term" value="F:magnesium ion binding"/>
    <property type="evidence" value="ECO:0007669"/>
    <property type="project" value="InterPro"/>
</dbReference>
<dbReference type="Pfam" id="PF02878">
    <property type="entry name" value="PGM_PMM_I"/>
    <property type="match status" value="1"/>
</dbReference>
<dbReference type="SUPFAM" id="SSF55957">
    <property type="entry name" value="Phosphoglucomutase, C-terminal domain"/>
    <property type="match status" value="1"/>
</dbReference>
<dbReference type="Pfam" id="PF02879">
    <property type="entry name" value="PGM_PMM_II"/>
    <property type="match status" value="1"/>
</dbReference>
<evidence type="ECO:0000313" key="10">
    <source>
        <dbReference type="EMBL" id="RUL87894.1"/>
    </source>
</evidence>
<evidence type="ECO:0000259" key="9">
    <source>
        <dbReference type="Pfam" id="PF02880"/>
    </source>
</evidence>
<evidence type="ECO:0000256" key="3">
    <source>
        <dbReference type="ARBA" id="ARBA00022553"/>
    </source>
</evidence>
<evidence type="ECO:0000256" key="5">
    <source>
        <dbReference type="ARBA" id="ARBA00022842"/>
    </source>
</evidence>
<organism evidence="10 11">
    <name type="scientific">Tautonia sociabilis</name>
    <dbReference type="NCBI Taxonomy" id="2080755"/>
    <lineage>
        <taxon>Bacteria</taxon>
        <taxon>Pseudomonadati</taxon>
        <taxon>Planctomycetota</taxon>
        <taxon>Planctomycetia</taxon>
        <taxon>Isosphaerales</taxon>
        <taxon>Isosphaeraceae</taxon>
        <taxon>Tautonia</taxon>
    </lineage>
</organism>
<evidence type="ECO:0000256" key="4">
    <source>
        <dbReference type="ARBA" id="ARBA00022723"/>
    </source>
</evidence>
<keyword evidence="6" id="KW-0413">Isomerase</keyword>
<dbReference type="SUPFAM" id="SSF53738">
    <property type="entry name" value="Phosphoglucomutase, first 3 domains"/>
    <property type="match status" value="3"/>
</dbReference>
<keyword evidence="3" id="KW-0597">Phosphoprotein</keyword>
<dbReference type="InterPro" id="IPR016066">
    <property type="entry name" value="A-D-PHexomutase_CS"/>
</dbReference>
<dbReference type="Gene3D" id="3.40.120.10">
    <property type="entry name" value="Alpha-D-Glucose-1,6-Bisphosphate, subunit A, domain 3"/>
    <property type="match status" value="3"/>
</dbReference>
<feature type="domain" description="Alpha-D-phosphohexomutase alpha/beta/alpha" evidence="7">
    <location>
        <begin position="66"/>
        <end position="206"/>
    </location>
</feature>
<dbReference type="InterPro" id="IPR036900">
    <property type="entry name" value="A-D-PHexomutase_C_sf"/>
</dbReference>
<dbReference type="GO" id="GO:0005975">
    <property type="term" value="P:carbohydrate metabolic process"/>
    <property type="evidence" value="ECO:0007669"/>
    <property type="project" value="InterPro"/>
</dbReference>
<dbReference type="InterPro" id="IPR005845">
    <property type="entry name" value="A-D-PHexomutase_a/b/a-II"/>
</dbReference>
<sequence>MATAADDFQDRLAQAVADGVLTEASAATIRRWLTEPPFAPYRDLLADEIRLGRWRELDDAFFTVLEFGTGGRRGKMYPVGTNVLNERTIAESARGLADYITSKKGDGSDRSCVIARDARRNSKQFAECCARVLAAAGFTVYLFPEMRSTPLLSFAVRHLGCDAGIMITASHNPPSDNGFKCYSSTGGQVIPPDDTGIIACVEAVSSREIPQIDLKTGIDDGRIILVGEEVDTAFIATVVSQSVSRNRDVSIVYTPMHGVGDTACGAALRAAGFSKLNVLPSQRDPDPDFTNVPGQVANPEVPSTLQPAIEEARRTGADLVIASDPDADRIGVALPLGPDPAGAWDTLTGNQIGALLTAFVIDEVQRSGLLRPEHYLVTTLVSTPMGRALAERAGIRVEDNLLVGFKWIGQRIDQVGPEGFLFGFEESHGYLRGTHVRDKDAAVAALLFAELVATLKARRQTVFSYLDRLYRDLGHYGESLINKVYEGRPGLEKIRLLMASLRSDPPTEIGGLAVTRIDDYGRHESRVPGANAPPTPLPEPSGDLLIFHLDAPGTRFAARPSGTEPKIKFYLFARTDTSSLAEDQPLDDAKAATTRRLELMAEDIHRYIRSKIPEDGA</sequence>
<dbReference type="GO" id="GO:0008973">
    <property type="term" value="F:phosphopentomutase activity"/>
    <property type="evidence" value="ECO:0007669"/>
    <property type="project" value="TreeGrafter"/>
</dbReference>
<dbReference type="AlphaFoldDB" id="A0A432MKE6"/>
<keyword evidence="5" id="KW-0460">Magnesium</keyword>
<comment type="cofactor">
    <cofactor evidence="1">
        <name>Mg(2+)</name>
        <dbReference type="ChEBI" id="CHEBI:18420"/>
    </cofactor>
</comment>
<feature type="domain" description="Alpha-D-phosphohexomutase alpha/beta/alpha" evidence="9">
    <location>
        <begin position="349"/>
        <end position="456"/>
    </location>
</feature>
<dbReference type="Pfam" id="PF02880">
    <property type="entry name" value="PGM_PMM_III"/>
    <property type="match status" value="1"/>
</dbReference>
<dbReference type="PANTHER" id="PTHR45745:SF1">
    <property type="entry name" value="PHOSPHOGLUCOMUTASE 2B-RELATED"/>
    <property type="match status" value="1"/>
</dbReference>
<dbReference type="PROSITE" id="PS00710">
    <property type="entry name" value="PGM_PMM"/>
    <property type="match status" value="1"/>
</dbReference>
<dbReference type="PRINTS" id="PR00509">
    <property type="entry name" value="PGMPMM"/>
</dbReference>
<dbReference type="InterPro" id="IPR005846">
    <property type="entry name" value="A-D-PHexomutase_a/b/a-III"/>
</dbReference>
<dbReference type="InterPro" id="IPR016055">
    <property type="entry name" value="A-D-PHexomutase_a/b/a-I/II/III"/>
</dbReference>
<feature type="domain" description="Alpha-D-phosphohexomutase alpha/beta/alpha" evidence="8">
    <location>
        <begin position="235"/>
        <end position="333"/>
    </location>
</feature>
<dbReference type="PANTHER" id="PTHR45745">
    <property type="entry name" value="PHOSPHOMANNOMUTASE 45A"/>
    <property type="match status" value="1"/>
</dbReference>
<name>A0A432MKE6_9BACT</name>
<dbReference type="CDD" id="cd05799">
    <property type="entry name" value="PGM2"/>
    <property type="match status" value="1"/>
</dbReference>
<evidence type="ECO:0000256" key="2">
    <source>
        <dbReference type="ARBA" id="ARBA00010231"/>
    </source>
</evidence>
<dbReference type="InterPro" id="IPR005841">
    <property type="entry name" value="Alpha-D-phosphohexomutase_SF"/>
</dbReference>
<evidence type="ECO:0000256" key="1">
    <source>
        <dbReference type="ARBA" id="ARBA00001946"/>
    </source>
</evidence>
<gene>
    <name evidence="10" type="ORF">TsocGM_10235</name>
</gene>
<dbReference type="Gene3D" id="3.30.310.50">
    <property type="entry name" value="Alpha-D-phosphohexomutase, C-terminal domain"/>
    <property type="match status" value="1"/>
</dbReference>
<dbReference type="EMBL" id="RYZH01000016">
    <property type="protein sequence ID" value="RUL87894.1"/>
    <property type="molecule type" value="Genomic_DNA"/>
</dbReference>
<evidence type="ECO:0000259" key="8">
    <source>
        <dbReference type="Pfam" id="PF02879"/>
    </source>
</evidence>
<comment type="caution">
    <text evidence="10">The sequence shown here is derived from an EMBL/GenBank/DDBJ whole genome shotgun (WGS) entry which is preliminary data.</text>
</comment>
<reference evidence="10 11" key="2">
    <citation type="submission" date="2019-01" db="EMBL/GenBank/DDBJ databases">
        <title>Tautonia sociabilis, a novel thermotolerant planctomycete of Isosphaeraceae family, isolated from a 4000 m deep subterranean habitat.</title>
        <authorList>
            <person name="Kovaleva O.L."/>
            <person name="Elcheninov A.G."/>
            <person name="Van Heerden E."/>
            <person name="Toshchakov S.V."/>
            <person name="Novikov A."/>
            <person name="Bonch-Osmolovskaya E.A."/>
            <person name="Kublanov I.V."/>
        </authorList>
    </citation>
    <scope>NUCLEOTIDE SEQUENCE [LARGE SCALE GENOMIC DNA]</scope>
    <source>
        <strain evidence="10 11">GM2012</strain>
    </source>
</reference>
<keyword evidence="11" id="KW-1185">Reference proteome</keyword>
<dbReference type="GO" id="GO:0006166">
    <property type="term" value="P:purine ribonucleoside salvage"/>
    <property type="evidence" value="ECO:0007669"/>
    <property type="project" value="TreeGrafter"/>
</dbReference>
<evidence type="ECO:0000313" key="11">
    <source>
        <dbReference type="Proteomes" id="UP000280296"/>
    </source>
</evidence>
<keyword evidence="4" id="KW-0479">Metal-binding</keyword>